<evidence type="ECO:0000256" key="1">
    <source>
        <dbReference type="SAM" id="Phobius"/>
    </source>
</evidence>
<dbReference type="EnsemblMetazoa" id="XM_038218107.1">
    <property type="protein sequence ID" value="XP_038074035.1"/>
    <property type="gene ID" value="LOC119742085"/>
</dbReference>
<reference evidence="2" key="1">
    <citation type="submission" date="2022-11" db="UniProtKB">
        <authorList>
            <consortium name="EnsemblMetazoa"/>
        </authorList>
    </citation>
    <scope>IDENTIFICATION</scope>
</reference>
<keyword evidence="1" id="KW-0472">Membrane</keyword>
<dbReference type="RefSeq" id="XP_038074035.1">
    <property type="nucleotide sequence ID" value="XM_038218107.1"/>
</dbReference>
<protein>
    <submittedName>
        <fullName evidence="2">Uncharacterized protein</fullName>
    </submittedName>
</protein>
<name>A0A914BDV3_PATMI</name>
<dbReference type="AlphaFoldDB" id="A0A914BDV3"/>
<keyword evidence="1" id="KW-0812">Transmembrane</keyword>
<evidence type="ECO:0000313" key="2">
    <source>
        <dbReference type="EnsemblMetazoa" id="XP_038074035.1"/>
    </source>
</evidence>
<feature type="transmembrane region" description="Helical" evidence="1">
    <location>
        <begin position="92"/>
        <end position="113"/>
    </location>
</feature>
<keyword evidence="3" id="KW-1185">Reference proteome</keyword>
<dbReference type="GeneID" id="119742085"/>
<proteinExistence type="predicted"/>
<keyword evidence="1" id="KW-1133">Transmembrane helix</keyword>
<dbReference type="Proteomes" id="UP000887568">
    <property type="component" value="Unplaced"/>
</dbReference>
<organism evidence="2 3">
    <name type="scientific">Patiria miniata</name>
    <name type="common">Bat star</name>
    <name type="synonym">Asterina miniata</name>
    <dbReference type="NCBI Taxonomy" id="46514"/>
    <lineage>
        <taxon>Eukaryota</taxon>
        <taxon>Metazoa</taxon>
        <taxon>Echinodermata</taxon>
        <taxon>Eleutherozoa</taxon>
        <taxon>Asterozoa</taxon>
        <taxon>Asteroidea</taxon>
        <taxon>Valvatacea</taxon>
        <taxon>Valvatida</taxon>
        <taxon>Asterinidae</taxon>
        <taxon>Patiria</taxon>
    </lineage>
</organism>
<sequence>MDAIVAVNFLTCSQQSHKGRRGASEHQCRHYYVDDVYHDGLICPQGDYDSQRNLNYCCQTIIGNDITEECCTKSDWKKNPDSNPEAFSTESIIGLCIGGTLVIATIVSCAVVITRRRRRRAVILTSRCAAQSTVIGIAPPPSYDQVPRVGQYRQFENPPSYPIN</sequence>
<accession>A0A914BDV3</accession>
<evidence type="ECO:0000313" key="3">
    <source>
        <dbReference type="Proteomes" id="UP000887568"/>
    </source>
</evidence>